<dbReference type="InterPro" id="IPR036453">
    <property type="entry name" value="GluRdtase_dimer_dom_sf"/>
</dbReference>
<evidence type="ECO:0000256" key="6">
    <source>
        <dbReference type="ARBA" id="ARBA00023244"/>
    </source>
</evidence>
<dbReference type="GO" id="GO:0050661">
    <property type="term" value="F:NADP binding"/>
    <property type="evidence" value="ECO:0007669"/>
    <property type="project" value="InterPro"/>
</dbReference>
<feature type="compositionally biased region" description="Basic and acidic residues" evidence="15">
    <location>
        <begin position="432"/>
        <end position="445"/>
    </location>
</feature>
<dbReference type="FunFam" id="3.40.50.720:FF:000031">
    <property type="entry name" value="Glutamyl-tRNA reductase"/>
    <property type="match status" value="1"/>
</dbReference>
<evidence type="ECO:0000259" key="18">
    <source>
        <dbReference type="Pfam" id="PF05201"/>
    </source>
</evidence>
<dbReference type="Pfam" id="PF00745">
    <property type="entry name" value="GlutR_dimer"/>
    <property type="match status" value="1"/>
</dbReference>
<evidence type="ECO:0000256" key="11">
    <source>
        <dbReference type="PIRSR" id="PIRSR000445-2"/>
    </source>
</evidence>
<keyword evidence="5 9" id="KW-0560">Oxidoreductase</keyword>
<reference evidence="19 20" key="1">
    <citation type="submission" date="2016-10" db="EMBL/GenBank/DDBJ databases">
        <authorList>
            <person name="de Groot N.N."/>
        </authorList>
    </citation>
    <scope>NUCLEOTIDE SEQUENCE [LARGE SCALE GENOMIC DNA]</scope>
    <source>
        <strain evidence="19 20">ASO4-2</strain>
    </source>
</reference>
<evidence type="ECO:0000256" key="5">
    <source>
        <dbReference type="ARBA" id="ARBA00023002"/>
    </source>
</evidence>
<feature type="binding site" evidence="9 11">
    <location>
        <begin position="115"/>
        <end position="117"/>
    </location>
    <ligand>
        <name>substrate</name>
    </ligand>
</feature>
<evidence type="ECO:0000256" key="7">
    <source>
        <dbReference type="ARBA" id="ARBA00047464"/>
    </source>
</evidence>
<dbReference type="Proteomes" id="UP000198771">
    <property type="component" value="Unassembled WGS sequence"/>
</dbReference>
<dbReference type="PROSITE" id="PS00747">
    <property type="entry name" value="GLUTR"/>
    <property type="match status" value="1"/>
</dbReference>
<feature type="domain" description="Tetrapyrrole biosynthesis glutamyl-tRNA reductase dimerisation" evidence="16">
    <location>
        <begin position="321"/>
        <end position="423"/>
    </location>
</feature>
<organism evidence="19 20">
    <name type="scientific">Desulfonatronum thiosulfatophilum</name>
    <dbReference type="NCBI Taxonomy" id="617002"/>
    <lineage>
        <taxon>Bacteria</taxon>
        <taxon>Pseudomonadati</taxon>
        <taxon>Thermodesulfobacteriota</taxon>
        <taxon>Desulfovibrionia</taxon>
        <taxon>Desulfovibrionales</taxon>
        <taxon>Desulfonatronaceae</taxon>
        <taxon>Desulfonatronum</taxon>
    </lineage>
</organism>
<dbReference type="GO" id="GO:0008883">
    <property type="term" value="F:glutamyl-tRNA reductase activity"/>
    <property type="evidence" value="ECO:0007669"/>
    <property type="project" value="UniProtKB-UniRule"/>
</dbReference>
<dbReference type="OrthoDB" id="110209at2"/>
<comment type="similarity">
    <text evidence="2 9 14">Belongs to the glutamyl-tRNA reductase family.</text>
</comment>
<comment type="catalytic activity">
    <reaction evidence="7 9 14">
        <text>(S)-4-amino-5-oxopentanoate + tRNA(Glu) + NADP(+) = L-glutamyl-tRNA(Glu) + NADPH + H(+)</text>
        <dbReference type="Rhea" id="RHEA:12344"/>
        <dbReference type="Rhea" id="RHEA-COMP:9663"/>
        <dbReference type="Rhea" id="RHEA-COMP:9680"/>
        <dbReference type="ChEBI" id="CHEBI:15378"/>
        <dbReference type="ChEBI" id="CHEBI:57501"/>
        <dbReference type="ChEBI" id="CHEBI:57783"/>
        <dbReference type="ChEBI" id="CHEBI:58349"/>
        <dbReference type="ChEBI" id="CHEBI:78442"/>
        <dbReference type="ChEBI" id="CHEBI:78520"/>
        <dbReference type="EC" id="1.2.1.70"/>
    </reaction>
</comment>
<dbReference type="PIRSF" id="PIRSF000445">
    <property type="entry name" value="4pyrrol_synth_GluRdtase"/>
    <property type="match status" value="1"/>
</dbReference>
<evidence type="ECO:0000256" key="10">
    <source>
        <dbReference type="PIRSR" id="PIRSR000445-1"/>
    </source>
</evidence>
<gene>
    <name evidence="9" type="primary">hemA</name>
    <name evidence="19" type="ORF">SAMN05660653_03099</name>
</gene>
<dbReference type="Pfam" id="PF05201">
    <property type="entry name" value="GlutR_N"/>
    <property type="match status" value="1"/>
</dbReference>
<feature type="active site" description="Nucleophile" evidence="9 10">
    <location>
        <position position="51"/>
    </location>
</feature>
<keyword evidence="4 9" id="KW-0521">NADP</keyword>
<comment type="miscellaneous">
    <text evidence="9">During catalysis, the active site Cys acts as a nucleophile attacking the alpha-carbonyl group of tRNA-bound glutamate with the formation of a thioester intermediate between enzyme and glutamate, and the concomitant release of tRNA(Glu). The thioester intermediate is finally reduced by direct hydride transfer from NADPH, to form the product GSA.</text>
</comment>
<dbReference type="RefSeq" id="WP_092123718.1">
    <property type="nucleotide sequence ID" value="NZ_FMXO01000022.1"/>
</dbReference>
<dbReference type="CDD" id="cd05213">
    <property type="entry name" value="NAD_bind_Glutamyl_tRNA_reduct"/>
    <property type="match status" value="1"/>
</dbReference>
<comment type="domain">
    <text evidence="9">Possesses an unusual extended V-shaped dimeric structure with each monomer consisting of three distinct domains arranged along a curved 'spinal' alpha-helix. The N-terminal catalytic domain specifically recognizes the glutamate moiety of the substrate. The second domain is the NADPH-binding domain, and the third C-terminal domain is responsible for dimerization.</text>
</comment>
<dbReference type="InterPro" id="IPR000343">
    <property type="entry name" value="4pyrrol_synth_GluRdtase"/>
</dbReference>
<keyword evidence="20" id="KW-1185">Reference proteome</keyword>
<dbReference type="InterPro" id="IPR036343">
    <property type="entry name" value="GluRdtase_N_sf"/>
</dbReference>
<name>A0A1G6ESS1_9BACT</name>
<dbReference type="NCBIfam" id="TIGR01035">
    <property type="entry name" value="hemA"/>
    <property type="match status" value="1"/>
</dbReference>
<evidence type="ECO:0000256" key="14">
    <source>
        <dbReference type="RuleBase" id="RU000584"/>
    </source>
</evidence>
<dbReference type="GO" id="GO:0019353">
    <property type="term" value="P:protoporphyrinogen IX biosynthetic process from glutamate"/>
    <property type="evidence" value="ECO:0007669"/>
    <property type="project" value="TreeGrafter"/>
</dbReference>
<feature type="binding site" evidence="9 11">
    <location>
        <position position="110"/>
    </location>
    <ligand>
        <name>substrate</name>
    </ligand>
</feature>
<dbReference type="InterPro" id="IPR015896">
    <property type="entry name" value="4pyrrol_synth_GluRdtase_dimer"/>
</dbReference>
<dbReference type="EMBL" id="FMXO01000022">
    <property type="protein sequence ID" value="SDB60433.1"/>
    <property type="molecule type" value="Genomic_DNA"/>
</dbReference>
<dbReference type="InterPro" id="IPR006151">
    <property type="entry name" value="Shikm_DH/Glu-tRNA_Rdtase"/>
</dbReference>
<evidence type="ECO:0000256" key="12">
    <source>
        <dbReference type="PIRSR" id="PIRSR000445-3"/>
    </source>
</evidence>
<feature type="domain" description="Glutamyl-tRNA reductase N-terminal" evidence="18">
    <location>
        <begin position="8"/>
        <end position="157"/>
    </location>
</feature>
<dbReference type="InterPro" id="IPR018214">
    <property type="entry name" value="GluRdtase_CS"/>
</dbReference>
<dbReference type="FunFam" id="3.30.460.30:FF:000001">
    <property type="entry name" value="Glutamyl-tRNA reductase"/>
    <property type="match status" value="1"/>
</dbReference>
<evidence type="ECO:0000259" key="16">
    <source>
        <dbReference type="Pfam" id="PF00745"/>
    </source>
</evidence>
<dbReference type="AlphaFoldDB" id="A0A1G6ESS1"/>
<accession>A0A1G6ESS1</accession>
<dbReference type="SUPFAM" id="SSF69075">
    <property type="entry name" value="Glutamyl tRNA-reductase dimerization domain"/>
    <property type="match status" value="1"/>
</dbReference>
<dbReference type="HAMAP" id="MF_00087">
    <property type="entry name" value="Glu_tRNA_reductase"/>
    <property type="match status" value="1"/>
</dbReference>
<evidence type="ECO:0000256" key="1">
    <source>
        <dbReference type="ARBA" id="ARBA00005059"/>
    </source>
</evidence>
<evidence type="ECO:0000259" key="17">
    <source>
        <dbReference type="Pfam" id="PF01488"/>
    </source>
</evidence>
<feature type="binding site" evidence="9 11">
    <location>
        <position position="121"/>
    </location>
    <ligand>
        <name>substrate</name>
    </ligand>
</feature>
<dbReference type="SUPFAM" id="SSF69742">
    <property type="entry name" value="Glutamyl tRNA-reductase catalytic, N-terminal domain"/>
    <property type="match status" value="1"/>
</dbReference>
<dbReference type="PANTHER" id="PTHR43013:SF1">
    <property type="entry name" value="GLUTAMYL-TRNA REDUCTASE"/>
    <property type="match status" value="1"/>
</dbReference>
<dbReference type="InterPro" id="IPR036291">
    <property type="entry name" value="NAD(P)-bd_dom_sf"/>
</dbReference>
<keyword evidence="6 9" id="KW-0627">Porphyrin biosynthesis</keyword>
<evidence type="ECO:0000256" key="9">
    <source>
        <dbReference type="HAMAP-Rule" id="MF_00087"/>
    </source>
</evidence>
<feature type="region of interest" description="Disordered" evidence="15">
    <location>
        <begin position="424"/>
        <end position="445"/>
    </location>
</feature>
<dbReference type="EC" id="1.2.1.70" evidence="3 9"/>
<dbReference type="Gene3D" id="3.40.50.720">
    <property type="entry name" value="NAD(P)-binding Rossmann-like Domain"/>
    <property type="match status" value="1"/>
</dbReference>
<evidence type="ECO:0000313" key="19">
    <source>
        <dbReference type="EMBL" id="SDB60433.1"/>
    </source>
</evidence>
<evidence type="ECO:0000256" key="4">
    <source>
        <dbReference type="ARBA" id="ARBA00022857"/>
    </source>
</evidence>
<evidence type="ECO:0000313" key="20">
    <source>
        <dbReference type="Proteomes" id="UP000198771"/>
    </source>
</evidence>
<dbReference type="SUPFAM" id="SSF51735">
    <property type="entry name" value="NAD(P)-binding Rossmann-fold domains"/>
    <property type="match status" value="1"/>
</dbReference>
<evidence type="ECO:0000256" key="3">
    <source>
        <dbReference type="ARBA" id="ARBA00012970"/>
    </source>
</evidence>
<proteinExistence type="inferred from homology"/>
<evidence type="ECO:0000256" key="13">
    <source>
        <dbReference type="PIRSR" id="PIRSR000445-4"/>
    </source>
</evidence>
<feature type="domain" description="Quinate/shikimate 5-dehydrogenase/glutamyl-tRNA reductase" evidence="17">
    <location>
        <begin position="172"/>
        <end position="307"/>
    </location>
</feature>
<feature type="binding site" evidence="9 11">
    <location>
        <begin position="50"/>
        <end position="53"/>
    </location>
    <ligand>
        <name>substrate</name>
    </ligand>
</feature>
<sequence length="445" mass="49974">MNQHICLLGLNHRTAPVEVRERYALPDPDPREQGLITAQSGVKEAMILSTCNRVEFLAVGRADKDLAKEILHFWAETRNGDVHELQKHTYTHQNLNAVTHLFSVASSLDSMILGEPQILGQLKQAYRRSLKQGAAGVVLNRLLHKSFSVAKRVRTETKVASNAVSISFAAVELAKRIFGDLGDQTAMLVGAGEMAELAAQHLLSAGVKRMLIANRTHVRGCELASRISGEAVLFSDLFERMAEADIVISSTGATQTVIRRRDVQSIMKQRRNRPMFFIDIAVPRDIDPDVNSLDNIFLYDIDDLKEVVEENLSQRKSEAAKAMVLVEEETEKFALWLRSLDLKPTILDLLSSGEHIARKELKKTLRRLGPKADDPEINEALETLVLSLAHKLYHQPLDFLKRRAQEEDAGARYIDITRRMFNLDNEPPMPDAHPDRRCVGKKDQG</sequence>
<dbReference type="Pfam" id="PF01488">
    <property type="entry name" value="Shikimate_DH"/>
    <property type="match status" value="1"/>
</dbReference>
<evidence type="ECO:0000256" key="2">
    <source>
        <dbReference type="ARBA" id="ARBA00005916"/>
    </source>
</evidence>
<comment type="function">
    <text evidence="9">Catalyzes the NADPH-dependent reduction of glutamyl-tRNA(Glu) to glutamate 1-semialdehyde (GSA).</text>
</comment>
<comment type="subunit">
    <text evidence="9">Homodimer.</text>
</comment>
<dbReference type="STRING" id="617002.SAMN05660653_03099"/>
<dbReference type="PANTHER" id="PTHR43013">
    <property type="entry name" value="GLUTAMYL-TRNA REDUCTASE"/>
    <property type="match status" value="1"/>
</dbReference>
<comment type="pathway">
    <text evidence="1 9 14">Porphyrin-containing compound metabolism; protoporphyrin-IX biosynthesis; 5-aminolevulinate from L-glutamyl-tRNA(Glu): step 1/2.</text>
</comment>
<feature type="site" description="Important for activity" evidence="9 13">
    <location>
        <position position="100"/>
    </location>
</feature>
<evidence type="ECO:0000256" key="8">
    <source>
        <dbReference type="ARBA" id="ARBA00068659"/>
    </source>
</evidence>
<protein>
    <recommendedName>
        <fullName evidence="8 9">Glutamyl-tRNA reductase</fullName>
        <shortName evidence="9">GluTR</shortName>
        <ecNumber evidence="3 9">1.2.1.70</ecNumber>
    </recommendedName>
</protein>
<dbReference type="InterPro" id="IPR015895">
    <property type="entry name" value="4pyrrol_synth_GluRdtase_N"/>
</dbReference>
<dbReference type="Gene3D" id="3.30.460.30">
    <property type="entry name" value="Glutamyl-tRNA reductase, N-terminal domain"/>
    <property type="match status" value="1"/>
</dbReference>
<dbReference type="UniPathway" id="UPA00251">
    <property type="reaction ID" value="UER00316"/>
</dbReference>
<evidence type="ECO:0000256" key="15">
    <source>
        <dbReference type="SAM" id="MobiDB-lite"/>
    </source>
</evidence>
<feature type="binding site" evidence="9 12">
    <location>
        <begin position="190"/>
        <end position="195"/>
    </location>
    <ligand>
        <name>NADP(+)</name>
        <dbReference type="ChEBI" id="CHEBI:58349"/>
    </ligand>
</feature>